<keyword evidence="4" id="KW-0564">Palmitate</keyword>
<dbReference type="Gene3D" id="3.40.190.10">
    <property type="entry name" value="Periplasmic binding protein-like II"/>
    <property type="match status" value="2"/>
</dbReference>
<protein>
    <submittedName>
        <fullName evidence="7">Extracellular solute-binding protein</fullName>
    </submittedName>
</protein>
<evidence type="ECO:0000256" key="2">
    <source>
        <dbReference type="ARBA" id="ARBA00022729"/>
    </source>
</evidence>
<evidence type="ECO:0000256" key="1">
    <source>
        <dbReference type="ARBA" id="ARBA00022475"/>
    </source>
</evidence>
<organism evidence="7 8">
    <name type="scientific">Cohnella ginsengisoli</name>
    <dbReference type="NCBI Taxonomy" id="425004"/>
    <lineage>
        <taxon>Bacteria</taxon>
        <taxon>Bacillati</taxon>
        <taxon>Bacillota</taxon>
        <taxon>Bacilli</taxon>
        <taxon>Bacillales</taxon>
        <taxon>Paenibacillaceae</taxon>
        <taxon>Cohnella</taxon>
    </lineage>
</organism>
<dbReference type="Proteomes" id="UP001153387">
    <property type="component" value="Unassembled WGS sequence"/>
</dbReference>
<keyword evidence="8" id="KW-1185">Reference proteome</keyword>
<evidence type="ECO:0000256" key="4">
    <source>
        <dbReference type="ARBA" id="ARBA00023139"/>
    </source>
</evidence>
<name>A0A9X4KD18_9BACL</name>
<keyword evidence="3" id="KW-0472">Membrane</keyword>
<reference evidence="7 8" key="1">
    <citation type="submission" date="2022-10" db="EMBL/GenBank/DDBJ databases">
        <title>Comparative genomic analysis of Cohnella hashimotonis sp. nov., isolated from the International Space Station.</title>
        <authorList>
            <person name="Simpson A."/>
            <person name="Venkateswaran K."/>
        </authorList>
    </citation>
    <scope>NUCLEOTIDE SEQUENCE [LARGE SCALE GENOMIC DNA]</scope>
    <source>
        <strain evidence="7 8">DSM 18997</strain>
    </source>
</reference>
<accession>A0A9X4KD18</accession>
<dbReference type="Pfam" id="PF01547">
    <property type="entry name" value="SBP_bac_1"/>
    <property type="match status" value="1"/>
</dbReference>
<evidence type="ECO:0000313" key="7">
    <source>
        <dbReference type="EMBL" id="MDG0789541.1"/>
    </source>
</evidence>
<evidence type="ECO:0000256" key="5">
    <source>
        <dbReference type="ARBA" id="ARBA00023288"/>
    </source>
</evidence>
<dbReference type="InterPro" id="IPR050490">
    <property type="entry name" value="Bact_solute-bd_prot1"/>
</dbReference>
<keyword evidence="1" id="KW-1003">Cell membrane</keyword>
<dbReference type="InterPro" id="IPR006059">
    <property type="entry name" value="SBP"/>
</dbReference>
<dbReference type="RefSeq" id="WP_277563474.1">
    <property type="nucleotide sequence ID" value="NZ_JAPDHZ010000002.1"/>
</dbReference>
<dbReference type="PANTHER" id="PTHR43649">
    <property type="entry name" value="ARABINOSE-BINDING PROTEIN-RELATED"/>
    <property type="match status" value="1"/>
</dbReference>
<sequence>MRKKATLKLGAMMLATTSLLLSACSGGNNGNNGNSASPSATASASAGASSAAASPSASSEAAKDLVTLRVLVMEPGTKWNKYNESPVAKAIADKIGVKIEYVEADENKFNVMLASGDLPDIVRSDVNKYQKQLIEGNLIVPMDDLLADHGKDITANIPTVVDFSKKNWSNGTGKLYFLPPQVQAKSGKFVRPITIGPTIRWDWYKEAGAPEVKTMDDLLNVVDQIVQKHPKTDDGKKVYGVSMWQDWGLWPYTIPPIIFTNIAGVTSDLTMHETGSTKFISTLTDETSNFWTAMKFYFDANQRGLLDPDSLTMKNNDYMAKATSGQIVVGPATWAMGDFNAQHTNDGKGFIVIPAGKYAWTGEIRPLGWQDKSYSISKSSKNPEKAMEFLNYIYSYEGARTMYSGVEGQNWNLTDGKPTLTEDSLALKATGGIPLESSGMSLDLNIIGLGGDVANPQDGQPLNLFNTEEALVKAATPLEKDFAQHYGASYSGEVFGKLIKEGKLVSATTWMDNMSEDQVLKENTVPGVTLTDDWKKKEASLKELATRQAAKIILAKDEAAYNKAKAEALDAFKKAGADDFTKFYNDEVQRLRAEHGLQ</sequence>
<dbReference type="SUPFAM" id="SSF53850">
    <property type="entry name" value="Periplasmic binding protein-like II"/>
    <property type="match status" value="1"/>
</dbReference>
<comment type="caution">
    <text evidence="7">The sequence shown here is derived from an EMBL/GenBank/DDBJ whole genome shotgun (WGS) entry which is preliminary data.</text>
</comment>
<dbReference type="EMBL" id="JAPDHZ010000002">
    <property type="protein sequence ID" value="MDG0789541.1"/>
    <property type="molecule type" value="Genomic_DNA"/>
</dbReference>
<dbReference type="AlphaFoldDB" id="A0A9X4KD18"/>
<dbReference type="PROSITE" id="PS51257">
    <property type="entry name" value="PROKAR_LIPOPROTEIN"/>
    <property type="match status" value="1"/>
</dbReference>
<keyword evidence="2 6" id="KW-0732">Signal</keyword>
<evidence type="ECO:0000256" key="3">
    <source>
        <dbReference type="ARBA" id="ARBA00023136"/>
    </source>
</evidence>
<keyword evidence="5" id="KW-0449">Lipoprotein</keyword>
<dbReference type="PANTHER" id="PTHR43649:SF33">
    <property type="entry name" value="POLYGALACTURONAN_RHAMNOGALACTURONAN-BINDING PROTEIN YTCQ"/>
    <property type="match status" value="1"/>
</dbReference>
<proteinExistence type="predicted"/>
<evidence type="ECO:0000313" key="8">
    <source>
        <dbReference type="Proteomes" id="UP001153387"/>
    </source>
</evidence>
<feature type="chain" id="PRO_5040907620" evidence="6">
    <location>
        <begin position="24"/>
        <end position="598"/>
    </location>
</feature>
<gene>
    <name evidence="7" type="ORF">OMP38_00710</name>
</gene>
<evidence type="ECO:0000256" key="6">
    <source>
        <dbReference type="SAM" id="SignalP"/>
    </source>
</evidence>
<feature type="signal peptide" evidence="6">
    <location>
        <begin position="1"/>
        <end position="23"/>
    </location>
</feature>